<keyword evidence="3" id="KW-0472">Membrane</keyword>
<dbReference type="PANTHER" id="PTHR23303:SF14">
    <property type="entry name" value="BOS COMPLEX SUBUNIT NOMO1-RELATED"/>
    <property type="match status" value="1"/>
</dbReference>
<feature type="transmembrane region" description="Helical" evidence="3">
    <location>
        <begin position="6"/>
        <end position="24"/>
    </location>
</feature>
<feature type="domain" description="PDZ" evidence="4">
    <location>
        <begin position="892"/>
        <end position="957"/>
    </location>
</feature>
<keyword evidence="3" id="KW-1133">Transmembrane helix</keyword>
<dbReference type="InterPro" id="IPR001478">
    <property type="entry name" value="PDZ"/>
</dbReference>
<dbReference type="InterPro" id="IPR013784">
    <property type="entry name" value="Carb-bd-like_fold"/>
</dbReference>
<sequence length="995" mass="104504">MKSRKFAWGIWLGLIGILATFAVLRLRRGDTDQRAGEQDAPAATGNETPSASEAIDDSVLPRATLAGRVTDPAKRPIAGASVCAFAASERLATAETRQPRCVVADPEGRYRVSDLFAAKYRVSASAPQHQPAFWYDAAAGKGDLELKPGEARENVDIVLDAGGVQVRGRVKDISGGTIHAAIVTVSSSGGGNAVAESNAEGEWQVWVAPGNLQAAAMANGYADGTKEGIAPGQFIEIVLTPESVLQGKVVEAGTETPVAGARVSAGAGAGEGFFPMAAMPFGGPGMQDGATAVTDAEGRFRIARLSPGRYKPQATGAHRWGTARESVLLGVGETSSELVIEAHPALSVSGKVALSEKQACSEGVVSLADKTSLERRVGAIERDGQVRMEGVLPGKYEVDVRCSEGASEDKYEPVAVADKDVSGLVWKVAAGGAVRGVVVDSGGQPVASAHVLARPKGGDPRARTNWGSAATDKDGTFRMRGLTAGTYALEVRHPAYPSPKEPIEVKVDRDVDGLRITLPAGGIIEGTVMDNGGAPVAGMNVRAQGKSFEWNRTTTRDDGTFVLKGLSAGEYRVWAEQGFGERVRAPGTRDEDAQGTPATVRPGETARVKLVVESRKGRIRGRVVGEANEPLSDVFVDAERESEDPSSAEGSARRKMQWGRRATTVLAELDGSFTIDKLAPGTYTVRAYRKGGGESVLEKVRVGSEVTLTIRTAASIAGTVVGAGGKSPERFTVSARDIKTGFARQESFFRTHGAFALRELAAGKYQVSAEASEGRALAEITLAQSEKRQGVRLEFESNARVRGQVISLESGEPLAGMYVSASPTKGGPSGMAMMGDSDRKNITDTNGRFEIENCPAGRVFIFASPKDYRSSEYAFASVPATIEAGRTNEIPPVRVPRRRTKGFEVGGDLGFSIQQSAPGSDMEQARVTVSVVRPNGPAAKAGLVAGDEIVSVDGYSVAPPNMGLYHALSRVAEGTRVTFGLARGGSVVVQAEKPL</sequence>
<dbReference type="SUPFAM" id="SSF49452">
    <property type="entry name" value="Starch-binding domain-like"/>
    <property type="match status" value="5"/>
</dbReference>
<dbReference type="InterPro" id="IPR008969">
    <property type="entry name" value="CarboxyPept-like_regulatory"/>
</dbReference>
<evidence type="ECO:0000256" key="3">
    <source>
        <dbReference type="SAM" id="Phobius"/>
    </source>
</evidence>
<accession>A0ABZ2LXY7</accession>
<name>A0ABZ2LXY7_9BACT</name>
<evidence type="ECO:0000313" key="6">
    <source>
        <dbReference type="Proteomes" id="UP001370348"/>
    </source>
</evidence>
<keyword evidence="3" id="KW-0812">Transmembrane</keyword>
<keyword evidence="6" id="KW-1185">Reference proteome</keyword>
<evidence type="ECO:0000313" key="5">
    <source>
        <dbReference type="EMBL" id="WXB15788.1"/>
    </source>
</evidence>
<dbReference type="PROSITE" id="PS50106">
    <property type="entry name" value="PDZ"/>
    <property type="match status" value="1"/>
</dbReference>
<dbReference type="PANTHER" id="PTHR23303">
    <property type="entry name" value="CARBOXYPEPTIDASE REGULATORY REGION-CONTAINING"/>
    <property type="match status" value="1"/>
</dbReference>
<evidence type="ECO:0000259" key="4">
    <source>
        <dbReference type="PROSITE" id="PS50106"/>
    </source>
</evidence>
<dbReference type="Pfam" id="PF13620">
    <property type="entry name" value="CarboxypepD_reg"/>
    <property type="match status" value="4"/>
</dbReference>
<proteinExistence type="predicted"/>
<evidence type="ECO:0000256" key="2">
    <source>
        <dbReference type="SAM" id="MobiDB-lite"/>
    </source>
</evidence>
<gene>
    <name evidence="5" type="ORF">LZC94_00650</name>
</gene>
<evidence type="ECO:0000256" key="1">
    <source>
        <dbReference type="ARBA" id="ARBA00022729"/>
    </source>
</evidence>
<protein>
    <submittedName>
        <fullName evidence="5">Carboxypeptidase regulatory-like domain-containing protein</fullName>
    </submittedName>
</protein>
<dbReference type="Gene3D" id="2.30.42.10">
    <property type="match status" value="1"/>
</dbReference>
<feature type="region of interest" description="Disordered" evidence="2">
    <location>
        <begin position="454"/>
        <end position="473"/>
    </location>
</feature>
<dbReference type="EMBL" id="CP089984">
    <property type="protein sequence ID" value="WXB15788.1"/>
    <property type="molecule type" value="Genomic_DNA"/>
</dbReference>
<keyword evidence="1" id="KW-0732">Signal</keyword>
<organism evidence="5 6">
    <name type="scientific">Pendulispora albinea</name>
    <dbReference type="NCBI Taxonomy" id="2741071"/>
    <lineage>
        <taxon>Bacteria</taxon>
        <taxon>Pseudomonadati</taxon>
        <taxon>Myxococcota</taxon>
        <taxon>Myxococcia</taxon>
        <taxon>Myxococcales</taxon>
        <taxon>Sorangiineae</taxon>
        <taxon>Pendulisporaceae</taxon>
        <taxon>Pendulispora</taxon>
    </lineage>
</organism>
<dbReference type="RefSeq" id="WP_394825422.1">
    <property type="nucleotide sequence ID" value="NZ_CP089984.1"/>
</dbReference>
<dbReference type="InterPro" id="IPR051417">
    <property type="entry name" value="SDr/BOS_complex"/>
</dbReference>
<feature type="region of interest" description="Disordered" evidence="2">
    <location>
        <begin position="33"/>
        <end position="57"/>
    </location>
</feature>
<dbReference type="Gene3D" id="2.60.40.1120">
    <property type="entry name" value="Carboxypeptidase-like, regulatory domain"/>
    <property type="match status" value="6"/>
</dbReference>
<reference evidence="5 6" key="1">
    <citation type="submission" date="2021-12" db="EMBL/GenBank/DDBJ databases">
        <title>Discovery of the Pendulisporaceae a myxobacterial family with distinct sporulation behavior and unique specialized metabolism.</title>
        <authorList>
            <person name="Garcia R."/>
            <person name="Popoff A."/>
            <person name="Bader C.D."/>
            <person name="Loehr J."/>
            <person name="Walesch S."/>
            <person name="Walt C."/>
            <person name="Boldt J."/>
            <person name="Bunk B."/>
            <person name="Haeckl F.J.F.P.J."/>
            <person name="Gunesch A.P."/>
            <person name="Birkelbach J."/>
            <person name="Nuebel U."/>
            <person name="Pietschmann T."/>
            <person name="Bach T."/>
            <person name="Mueller R."/>
        </authorList>
    </citation>
    <scope>NUCLEOTIDE SEQUENCE [LARGE SCALE GENOMIC DNA]</scope>
    <source>
        <strain evidence="5 6">MSr11954</strain>
    </source>
</reference>
<dbReference type="Proteomes" id="UP001370348">
    <property type="component" value="Chromosome"/>
</dbReference>
<dbReference type="SUPFAM" id="SSF50156">
    <property type="entry name" value="PDZ domain-like"/>
    <property type="match status" value="1"/>
</dbReference>
<dbReference type="SUPFAM" id="SSF49464">
    <property type="entry name" value="Carboxypeptidase regulatory domain-like"/>
    <property type="match status" value="2"/>
</dbReference>
<dbReference type="InterPro" id="IPR036034">
    <property type="entry name" value="PDZ_sf"/>
</dbReference>
<dbReference type="Pfam" id="PF13180">
    <property type="entry name" value="PDZ_2"/>
    <property type="match status" value="1"/>
</dbReference>
<dbReference type="SMART" id="SM00228">
    <property type="entry name" value="PDZ"/>
    <property type="match status" value="1"/>
</dbReference>